<accession>A0A444VS17</accession>
<proteinExistence type="predicted"/>
<gene>
    <name evidence="1" type="ORF">DN53_04455</name>
</gene>
<name>A0A444VS17_9FLAO</name>
<organism evidence="1 2">
    <name type="scientific">Flagellimonas olearia</name>
    <dbReference type="NCBI Taxonomy" id="552546"/>
    <lineage>
        <taxon>Bacteria</taxon>
        <taxon>Pseudomonadati</taxon>
        <taxon>Bacteroidota</taxon>
        <taxon>Flavobacteriia</taxon>
        <taxon>Flavobacteriales</taxon>
        <taxon>Flavobacteriaceae</taxon>
        <taxon>Flagellimonas</taxon>
    </lineage>
</organism>
<evidence type="ECO:0000313" key="1">
    <source>
        <dbReference type="EMBL" id="RYC53469.1"/>
    </source>
</evidence>
<dbReference type="EMBL" id="JJMP01000001">
    <property type="protein sequence ID" value="RYC53469.1"/>
    <property type="molecule type" value="Genomic_DNA"/>
</dbReference>
<keyword evidence="2" id="KW-1185">Reference proteome</keyword>
<sequence>MYFMNSNIFFVFVVQGKAKSWDCNYVIYITFAGNHINNRSGFKLTFHRARKVRLCKIKEKEIN</sequence>
<dbReference type="AlphaFoldDB" id="A0A444VS17"/>
<protein>
    <submittedName>
        <fullName evidence="1">Uncharacterized protein</fullName>
    </submittedName>
</protein>
<dbReference type="Proteomes" id="UP000290261">
    <property type="component" value="Unassembled WGS sequence"/>
</dbReference>
<evidence type="ECO:0000313" key="2">
    <source>
        <dbReference type="Proteomes" id="UP000290261"/>
    </source>
</evidence>
<comment type="caution">
    <text evidence="1">The sequence shown here is derived from an EMBL/GenBank/DDBJ whole genome shotgun (WGS) entry which is preliminary data.</text>
</comment>
<reference evidence="1 2" key="1">
    <citation type="submission" date="2014-04" db="EMBL/GenBank/DDBJ databases">
        <title>Whole genome of Muricauda olearia.</title>
        <authorList>
            <person name="Zhang X.-H."/>
            <person name="Tang K."/>
        </authorList>
    </citation>
    <scope>NUCLEOTIDE SEQUENCE [LARGE SCALE GENOMIC DNA]</scope>
    <source>
        <strain evidence="1 2">Th120</strain>
    </source>
</reference>